<comment type="caution">
    <text evidence="2">The sequence shown here is derived from an EMBL/GenBank/DDBJ whole genome shotgun (WGS) entry which is preliminary data.</text>
</comment>
<dbReference type="AlphaFoldDB" id="A0A9Q9RXQ9"/>
<protein>
    <submittedName>
        <fullName evidence="2">Uncharacterized protein</fullName>
    </submittedName>
</protein>
<name>A0A9Q9RXQ9_FUSFU</name>
<dbReference type="Proteomes" id="UP000760494">
    <property type="component" value="Unassembled WGS sequence"/>
</dbReference>
<organism evidence="2 3">
    <name type="scientific">Fusarium fujikuroi</name>
    <name type="common">Bakanae and foot rot disease fungus</name>
    <name type="synonym">Gibberella fujikuroi</name>
    <dbReference type="NCBI Taxonomy" id="5127"/>
    <lineage>
        <taxon>Eukaryota</taxon>
        <taxon>Fungi</taxon>
        <taxon>Dikarya</taxon>
        <taxon>Ascomycota</taxon>
        <taxon>Pezizomycotina</taxon>
        <taxon>Sordariomycetes</taxon>
        <taxon>Hypocreomycetidae</taxon>
        <taxon>Hypocreales</taxon>
        <taxon>Nectriaceae</taxon>
        <taxon>Fusarium</taxon>
        <taxon>Fusarium fujikuroi species complex</taxon>
    </lineage>
</organism>
<feature type="compositionally biased region" description="Polar residues" evidence="1">
    <location>
        <begin position="332"/>
        <end position="342"/>
    </location>
</feature>
<proteinExistence type="predicted"/>
<gene>
    <name evidence="2" type="ORF">C2S_11430</name>
</gene>
<feature type="compositionally biased region" description="Low complexity" evidence="1">
    <location>
        <begin position="13"/>
        <end position="25"/>
    </location>
</feature>
<feature type="compositionally biased region" description="Basic and acidic residues" evidence="1">
    <location>
        <begin position="1"/>
        <end position="10"/>
    </location>
</feature>
<evidence type="ECO:0000256" key="1">
    <source>
        <dbReference type="SAM" id="MobiDB-lite"/>
    </source>
</evidence>
<evidence type="ECO:0000313" key="2">
    <source>
        <dbReference type="EMBL" id="VTT79713.1"/>
    </source>
</evidence>
<accession>A0A9Q9RXQ9</accession>
<evidence type="ECO:0000313" key="3">
    <source>
        <dbReference type="Proteomes" id="UP000760494"/>
    </source>
</evidence>
<sequence length="352" mass="38798">MPRPSYEDVGRPSSVRSTESMRSSRGYPRIRRAQVIHGLDPKPGEIGAWSSLAGSTELFDFDYSSRFKKAEQEKTLEDQLKQAGSMKTKIEVNCREFASKGQTTSDPYFALHGLHPSSSNFDIVQVATTCLVAFNNLARSDAIFGSSARVTINSSYYPYRESCVAVVPSTELLSPLESLERARAVSGGLSRVWCEVSTASPNIDSHMTVPLSWEDFKSARRPVTCVQAIHDGSHMIDDKATESCAKHPSMISKEVEALFHRFDYEPFNGEEQGLTTKSVNTLFSFCNSETHHIIAVKEAQQGHHINQPCNSDDELVVGDTTPPSSHQTPSTAGHTNNQSIGAQTHHPPPDQR</sequence>
<feature type="compositionally biased region" description="Low complexity" evidence="1">
    <location>
        <begin position="320"/>
        <end position="331"/>
    </location>
</feature>
<dbReference type="EMBL" id="CABFJX010000398">
    <property type="protein sequence ID" value="VTT79713.1"/>
    <property type="molecule type" value="Genomic_DNA"/>
</dbReference>
<reference evidence="2" key="1">
    <citation type="submission" date="2019-05" db="EMBL/GenBank/DDBJ databases">
        <authorList>
            <person name="Piombo E."/>
        </authorList>
    </citation>
    <scope>NUCLEOTIDE SEQUENCE</scope>
    <source>
        <strain evidence="2">C2S</strain>
    </source>
</reference>
<feature type="region of interest" description="Disordered" evidence="1">
    <location>
        <begin position="304"/>
        <end position="352"/>
    </location>
</feature>
<feature type="region of interest" description="Disordered" evidence="1">
    <location>
        <begin position="1"/>
        <end position="33"/>
    </location>
</feature>